<keyword evidence="3" id="KW-0255">Endonuclease</keyword>
<reference evidence="9" key="1">
    <citation type="submission" date="2016-10" db="EMBL/GenBank/DDBJ databases">
        <authorList>
            <person name="Varghese N."/>
            <person name="Submissions S."/>
        </authorList>
    </citation>
    <scope>NUCLEOTIDE SEQUENCE [LARGE SCALE GENOMIC DNA]</scope>
    <source>
        <strain evidence="9">DSM 241</strain>
    </source>
</reference>
<dbReference type="RefSeq" id="WP_090255555.1">
    <property type="nucleotide sequence ID" value="NZ_FOAA01000022.1"/>
</dbReference>
<feature type="domain" description="Endoribonuclease YicC-like N-terminal" evidence="6">
    <location>
        <begin position="3"/>
        <end position="154"/>
    </location>
</feature>
<comment type="similarity">
    <text evidence="5">Belongs to the YicC/YloC family.</text>
</comment>
<evidence type="ECO:0000256" key="1">
    <source>
        <dbReference type="ARBA" id="ARBA00001968"/>
    </source>
</evidence>
<dbReference type="Proteomes" id="UP000199256">
    <property type="component" value="Unassembled WGS sequence"/>
</dbReference>
<protein>
    <submittedName>
        <fullName evidence="8">TIGR00255 family protein</fullName>
    </submittedName>
</protein>
<dbReference type="InterPro" id="IPR005229">
    <property type="entry name" value="YicC/YloC-like"/>
</dbReference>
<evidence type="ECO:0000259" key="6">
    <source>
        <dbReference type="Pfam" id="PF03755"/>
    </source>
</evidence>
<comment type="cofactor">
    <cofactor evidence="1">
        <name>a divalent metal cation</name>
        <dbReference type="ChEBI" id="CHEBI:60240"/>
    </cofactor>
</comment>
<keyword evidence="2" id="KW-0540">Nuclease</keyword>
<proteinExistence type="inferred from homology"/>
<feature type="domain" description="Endoribonuclease YicC-like C-terminal" evidence="7">
    <location>
        <begin position="171"/>
        <end position="288"/>
    </location>
</feature>
<dbReference type="InterPro" id="IPR013551">
    <property type="entry name" value="YicC-like_C"/>
</dbReference>
<dbReference type="PANTHER" id="PTHR30636">
    <property type="entry name" value="UPF0701 PROTEIN YICC"/>
    <property type="match status" value="1"/>
</dbReference>
<dbReference type="AlphaFoldDB" id="A0A1H7RDY7"/>
<dbReference type="PANTHER" id="PTHR30636:SF3">
    <property type="entry name" value="UPF0701 PROTEIN YICC"/>
    <property type="match status" value="1"/>
</dbReference>
<dbReference type="OrthoDB" id="9771229at2"/>
<organism evidence="8 9">
    <name type="scientific">Ectothiorhodospira marina</name>
    <dbReference type="NCBI Taxonomy" id="1396821"/>
    <lineage>
        <taxon>Bacteria</taxon>
        <taxon>Pseudomonadati</taxon>
        <taxon>Pseudomonadota</taxon>
        <taxon>Gammaproteobacteria</taxon>
        <taxon>Chromatiales</taxon>
        <taxon>Ectothiorhodospiraceae</taxon>
        <taxon>Ectothiorhodospira</taxon>
    </lineage>
</organism>
<dbReference type="EMBL" id="FOAA01000022">
    <property type="protein sequence ID" value="SEL58168.1"/>
    <property type="molecule type" value="Genomic_DNA"/>
</dbReference>
<dbReference type="STRING" id="1396821.SAMN05444515_12217"/>
<accession>A0A1H7RDY7</accession>
<evidence type="ECO:0000256" key="5">
    <source>
        <dbReference type="ARBA" id="ARBA00035648"/>
    </source>
</evidence>
<dbReference type="NCBIfam" id="TIGR00255">
    <property type="entry name" value="YicC/YloC family endoribonuclease"/>
    <property type="match status" value="1"/>
</dbReference>
<evidence type="ECO:0000256" key="4">
    <source>
        <dbReference type="ARBA" id="ARBA00022801"/>
    </source>
</evidence>
<dbReference type="InterPro" id="IPR013527">
    <property type="entry name" value="YicC-like_N"/>
</dbReference>
<name>A0A1H7RDY7_9GAMM</name>
<evidence type="ECO:0000259" key="7">
    <source>
        <dbReference type="Pfam" id="PF08340"/>
    </source>
</evidence>
<dbReference type="Pfam" id="PF08340">
    <property type="entry name" value="YicC-like_C"/>
    <property type="match status" value="1"/>
</dbReference>
<evidence type="ECO:0000256" key="2">
    <source>
        <dbReference type="ARBA" id="ARBA00022722"/>
    </source>
</evidence>
<evidence type="ECO:0000313" key="9">
    <source>
        <dbReference type="Proteomes" id="UP000199256"/>
    </source>
</evidence>
<dbReference type="GO" id="GO:0004521">
    <property type="term" value="F:RNA endonuclease activity"/>
    <property type="evidence" value="ECO:0007669"/>
    <property type="project" value="InterPro"/>
</dbReference>
<dbReference type="Pfam" id="PF03755">
    <property type="entry name" value="YicC-like_N"/>
    <property type="match status" value="1"/>
</dbReference>
<gene>
    <name evidence="8" type="ORF">SAMN05444515_12217</name>
</gene>
<keyword evidence="4" id="KW-0378">Hydrolase</keyword>
<evidence type="ECO:0000256" key="3">
    <source>
        <dbReference type="ARBA" id="ARBA00022759"/>
    </source>
</evidence>
<sequence length="288" mass="32914">MSYSMTGFARCESSGEFGSLVWELRSVNHRYLEISPRLPEELRGLEGKVRERIQSRVGRGKVECNLRFRRGAVAQDTIELNDELAKEVISTVVRVEHWMMNAARMTAMDILRWPGVVIEPEQDLQPVMTAALELLDEALTTLVENRGREGAHIKELLQARCEAITGQVSRVRARRPQVVEALRERVLSRIQELGTDLEPGRLEQELALQAQKLDVAEELDRLDGHVKEIRAVLARREPVGRRLDFLMQELNREANTLSSKSNDMETTQAAVELKVLIEQMREQIQNLE</sequence>
<evidence type="ECO:0000313" key="8">
    <source>
        <dbReference type="EMBL" id="SEL58168.1"/>
    </source>
</evidence>
<dbReference type="GO" id="GO:0016787">
    <property type="term" value="F:hydrolase activity"/>
    <property type="evidence" value="ECO:0007669"/>
    <property type="project" value="UniProtKB-KW"/>
</dbReference>
<keyword evidence="9" id="KW-1185">Reference proteome</keyword>